<dbReference type="SFLD" id="SFLDG01135">
    <property type="entry name" value="C1.5.6:_HAD__Beta-PGM__Phospha"/>
    <property type="match status" value="1"/>
</dbReference>
<evidence type="ECO:0000256" key="1">
    <source>
        <dbReference type="ARBA" id="ARBA00022630"/>
    </source>
</evidence>
<proteinExistence type="predicted"/>
<keyword evidence="3" id="KW-0808">Transferase</keyword>
<dbReference type="Gene3D" id="1.10.150.240">
    <property type="entry name" value="Putative phosphatase, domain 2"/>
    <property type="match status" value="1"/>
</dbReference>
<comment type="caution">
    <text evidence="5">The sequence shown here is derived from an EMBL/GenBank/DDBJ whole genome shotgun (WGS) entry which is preliminary data.</text>
</comment>
<dbReference type="PRINTS" id="PR00413">
    <property type="entry name" value="HADHALOGNASE"/>
</dbReference>
<dbReference type="AlphaFoldDB" id="A0A0K9P1K4"/>
<keyword evidence="5" id="KW-0418">Kinase</keyword>
<dbReference type="SFLD" id="SFLDS00003">
    <property type="entry name" value="Haloacid_Dehalogenase"/>
    <property type="match status" value="1"/>
</dbReference>
<dbReference type="OMA" id="YEYVPDQ"/>
<dbReference type="GO" id="GO:0008531">
    <property type="term" value="F:riboflavin kinase activity"/>
    <property type="evidence" value="ECO:0000318"/>
    <property type="project" value="GO_Central"/>
</dbReference>
<dbReference type="GO" id="GO:0009398">
    <property type="term" value="P:FMN biosynthetic process"/>
    <property type="evidence" value="ECO:0000318"/>
    <property type="project" value="GO_Central"/>
</dbReference>
<dbReference type="GO" id="GO:0009231">
    <property type="term" value="P:riboflavin biosynthetic process"/>
    <property type="evidence" value="ECO:0007669"/>
    <property type="project" value="InterPro"/>
</dbReference>
<evidence type="ECO:0000256" key="2">
    <source>
        <dbReference type="ARBA" id="ARBA00022643"/>
    </source>
</evidence>
<dbReference type="GO" id="GO:0006771">
    <property type="term" value="P:riboflavin metabolic process"/>
    <property type="evidence" value="ECO:0000318"/>
    <property type="project" value="GO_Central"/>
</dbReference>
<dbReference type="FunFam" id="3.40.50.1000:FF:000119">
    <property type="entry name" value="Bifunctional riboflavin kinase/FMN phosphatase"/>
    <property type="match status" value="1"/>
</dbReference>
<dbReference type="STRING" id="29655.A0A0K9P1K4"/>
<evidence type="ECO:0000313" key="5">
    <source>
        <dbReference type="EMBL" id="KMZ62863.1"/>
    </source>
</evidence>
<gene>
    <name evidence="5" type="ORF">ZOSMA_43G00450</name>
</gene>
<name>A0A0K9P1K4_ZOSMR</name>
<evidence type="ECO:0000256" key="4">
    <source>
        <dbReference type="ARBA" id="ARBA00022741"/>
    </source>
</evidence>
<accession>A0A0K9P1K4</accession>
<dbReference type="EMBL" id="LFYR01001305">
    <property type="protein sequence ID" value="KMZ62863.1"/>
    <property type="molecule type" value="Genomic_DNA"/>
</dbReference>
<evidence type="ECO:0000256" key="3">
    <source>
        <dbReference type="ARBA" id="ARBA00022679"/>
    </source>
</evidence>
<keyword evidence="6" id="KW-1185">Reference proteome</keyword>
<organism evidence="5 6">
    <name type="scientific">Zostera marina</name>
    <name type="common">Eelgrass</name>
    <dbReference type="NCBI Taxonomy" id="29655"/>
    <lineage>
        <taxon>Eukaryota</taxon>
        <taxon>Viridiplantae</taxon>
        <taxon>Streptophyta</taxon>
        <taxon>Embryophyta</taxon>
        <taxon>Tracheophyta</taxon>
        <taxon>Spermatophyta</taxon>
        <taxon>Magnoliopsida</taxon>
        <taxon>Liliopsida</taxon>
        <taxon>Zosteraceae</taxon>
        <taxon>Zostera</taxon>
    </lineage>
</organism>
<dbReference type="GO" id="GO:0000166">
    <property type="term" value="F:nucleotide binding"/>
    <property type="evidence" value="ECO:0007669"/>
    <property type="project" value="UniProtKB-KW"/>
</dbReference>
<keyword evidence="1" id="KW-0285">Flavoprotein</keyword>
<keyword evidence="2" id="KW-0288">FMN</keyword>
<dbReference type="InterPro" id="IPR041492">
    <property type="entry name" value="HAD_2"/>
</dbReference>
<evidence type="ECO:0000313" key="6">
    <source>
        <dbReference type="Proteomes" id="UP000036987"/>
    </source>
</evidence>
<dbReference type="InterPro" id="IPR023214">
    <property type="entry name" value="HAD_sf"/>
</dbReference>
<sequence>MGEDGKHISAVIFDLDGTLVDTQRCVPIVLKEFLAKHGKVMDPEKEIKRVGQVHKVSAAGIVADYDLPLTSQEYSDVIFKMYKKRWSDVKSLPGANRLIRHLHRHGIPFAIASNSLKNNILSKISYQPDWKELFRVIVGVDEVKEGKPSPDMFLLAAKRLGVDASHCLVIEDSMVGVKASKSAKIKVVAVPSVITQIDEYSIADSVIHSLLEFQPQLWGLPSFEDGDEDFIEIQPFSIKGKISKNSSHMNNTTLTISLESDLSIEESLPDQAFGVYFGWANYENFGTVKVVLSIGWKDLTILPTNPKREIKTSLIGEDHQHYIHVDKMDVLAVGFINNLYPMRVEGAVDISEADKIIANKALDLPKFQFHSSSTSLLFK</sequence>
<reference evidence="6" key="1">
    <citation type="journal article" date="2016" name="Nature">
        <title>The genome of the seagrass Zostera marina reveals angiosperm adaptation to the sea.</title>
        <authorList>
            <person name="Olsen J.L."/>
            <person name="Rouze P."/>
            <person name="Verhelst B."/>
            <person name="Lin Y.-C."/>
            <person name="Bayer T."/>
            <person name="Collen J."/>
            <person name="Dattolo E."/>
            <person name="De Paoli E."/>
            <person name="Dittami S."/>
            <person name="Maumus F."/>
            <person name="Michel G."/>
            <person name="Kersting A."/>
            <person name="Lauritano C."/>
            <person name="Lohaus R."/>
            <person name="Toepel M."/>
            <person name="Tonon T."/>
            <person name="Vanneste K."/>
            <person name="Amirebrahimi M."/>
            <person name="Brakel J."/>
            <person name="Bostroem C."/>
            <person name="Chovatia M."/>
            <person name="Grimwood J."/>
            <person name="Jenkins J.W."/>
            <person name="Jueterbock A."/>
            <person name="Mraz A."/>
            <person name="Stam W.T."/>
            <person name="Tice H."/>
            <person name="Bornberg-Bauer E."/>
            <person name="Green P.J."/>
            <person name="Pearson G.A."/>
            <person name="Procaccini G."/>
            <person name="Duarte C.M."/>
            <person name="Schmutz J."/>
            <person name="Reusch T.B.H."/>
            <person name="Van de Peer Y."/>
        </authorList>
    </citation>
    <scope>NUCLEOTIDE SEQUENCE [LARGE SCALE GENOMIC DNA]</scope>
    <source>
        <strain evidence="6">cv. Finnish</strain>
    </source>
</reference>
<dbReference type="PANTHER" id="PTHR18901">
    <property type="entry name" value="2-DEOXYGLUCOSE-6-PHOSPHATE PHOSPHATASE 2"/>
    <property type="match status" value="1"/>
</dbReference>
<keyword evidence="4" id="KW-0547">Nucleotide-binding</keyword>
<dbReference type="NCBIfam" id="TIGR01509">
    <property type="entry name" value="HAD-SF-IA-v3"/>
    <property type="match status" value="1"/>
</dbReference>
<dbReference type="OrthoDB" id="276388at2759"/>
<dbReference type="UniPathway" id="UPA00276">
    <property type="reaction ID" value="UER00406"/>
</dbReference>
<dbReference type="SUPFAM" id="SSF56784">
    <property type="entry name" value="HAD-like"/>
    <property type="match status" value="1"/>
</dbReference>
<dbReference type="Proteomes" id="UP000036987">
    <property type="component" value="Unassembled WGS sequence"/>
</dbReference>
<dbReference type="PANTHER" id="PTHR18901:SF44">
    <property type="entry name" value="OS01G0757900 PROTEIN"/>
    <property type="match status" value="1"/>
</dbReference>
<dbReference type="Gene3D" id="3.40.50.1000">
    <property type="entry name" value="HAD superfamily/HAD-like"/>
    <property type="match status" value="1"/>
</dbReference>
<dbReference type="InterPro" id="IPR036412">
    <property type="entry name" value="HAD-like_sf"/>
</dbReference>
<dbReference type="Gene3D" id="2.40.30.30">
    <property type="entry name" value="Riboflavin kinase-like"/>
    <property type="match status" value="1"/>
</dbReference>
<dbReference type="InterPro" id="IPR023465">
    <property type="entry name" value="Riboflavin_kinase_dom_sf"/>
</dbReference>
<protein>
    <submittedName>
        <fullName evidence="5">Riboflavin kinase</fullName>
    </submittedName>
</protein>
<dbReference type="SFLD" id="SFLDG01129">
    <property type="entry name" value="C1.5:_HAD__Beta-PGM__Phosphata"/>
    <property type="match status" value="1"/>
</dbReference>
<dbReference type="InterPro" id="IPR023198">
    <property type="entry name" value="PGP-like_dom2"/>
</dbReference>
<dbReference type="Pfam" id="PF13419">
    <property type="entry name" value="HAD_2"/>
    <property type="match status" value="1"/>
</dbReference>
<dbReference type="InterPro" id="IPR006439">
    <property type="entry name" value="HAD-SF_hydro_IA"/>
</dbReference>